<evidence type="ECO:0008006" key="3">
    <source>
        <dbReference type="Google" id="ProtNLM"/>
    </source>
</evidence>
<evidence type="ECO:0000313" key="2">
    <source>
        <dbReference type="Proteomes" id="UP000831921"/>
    </source>
</evidence>
<dbReference type="EMBL" id="CP097253">
    <property type="protein sequence ID" value="UUR07356.1"/>
    <property type="molecule type" value="Genomic_DNA"/>
</dbReference>
<keyword evidence="2" id="KW-1185">Reference proteome</keyword>
<accession>A0ABY5MTS4</accession>
<proteinExistence type="predicted"/>
<sequence>MIGLLLAAALVLQAQPAPPAAENDVVVTGVRDRTEAVRDFVGALTVANADRQLSRFDARQVCPAAMGLTPSQKAAVVARMRQIAGAARIPLAGPKCRSNVLVIVTNDRKALLERLAKERRLYFPGMSGREVRALIDQPGAAVAWQVAGPALTADGFEMPVDPDTGTAVNQTTARGSRLTVAARPQFAAAAVVIDAAALNGLTTTQLADYAAMRSFARIDPARLAGTPTPTILTALDAAADALVPITMTDWDLELLRALYASDPKVTAPSQREAIARKIEKRLEGQR</sequence>
<protein>
    <recommendedName>
        <fullName evidence="3">DUF2927 domain-containing protein</fullName>
    </recommendedName>
</protein>
<reference evidence="1 2" key="1">
    <citation type="submission" date="2022-05" db="EMBL/GenBank/DDBJ databases">
        <title>S8-45 Sphingomonas ultraviolaceadurans.</title>
        <authorList>
            <person name="Liu Y."/>
        </authorList>
    </citation>
    <scope>NUCLEOTIDE SEQUENCE [LARGE SCALE GENOMIC DNA]</scope>
    <source>
        <strain evidence="1 2">S8-45</strain>
    </source>
</reference>
<evidence type="ECO:0000313" key="1">
    <source>
        <dbReference type="EMBL" id="UUR07356.1"/>
    </source>
</evidence>
<gene>
    <name evidence="1" type="ORF">M1K48_10435</name>
</gene>
<name>A0ABY5MTS4_9SPHN</name>
<dbReference type="Proteomes" id="UP000831921">
    <property type="component" value="Chromosome"/>
</dbReference>
<organism evidence="1 2">
    <name type="scientific">Sphingomonas glaciei</name>
    <dbReference type="NCBI Taxonomy" id="2938948"/>
    <lineage>
        <taxon>Bacteria</taxon>
        <taxon>Pseudomonadati</taxon>
        <taxon>Pseudomonadota</taxon>
        <taxon>Alphaproteobacteria</taxon>
        <taxon>Sphingomonadales</taxon>
        <taxon>Sphingomonadaceae</taxon>
        <taxon>Sphingomonas</taxon>
    </lineage>
</organism>
<dbReference type="RefSeq" id="WP_249455024.1">
    <property type="nucleotide sequence ID" value="NZ_CP097253.1"/>
</dbReference>